<comment type="similarity">
    <text evidence="2 6">Belongs to the TMC family.</text>
</comment>
<feature type="non-terminal residue" evidence="8">
    <location>
        <position position="1"/>
    </location>
</feature>
<evidence type="ECO:0000256" key="2">
    <source>
        <dbReference type="ARBA" id="ARBA00006510"/>
    </source>
</evidence>
<comment type="caution">
    <text evidence="8">The sequence shown here is derived from an EMBL/GenBank/DDBJ whole genome shotgun (WGS) entry which is preliminary data.</text>
</comment>
<evidence type="ECO:0000313" key="8">
    <source>
        <dbReference type="EMBL" id="NXA42843.1"/>
    </source>
</evidence>
<evidence type="ECO:0000259" key="7">
    <source>
        <dbReference type="Pfam" id="PF07810"/>
    </source>
</evidence>
<feature type="transmembrane region" description="Helical" evidence="6">
    <location>
        <begin position="400"/>
        <end position="423"/>
    </location>
</feature>
<dbReference type="Proteomes" id="UP000533954">
    <property type="component" value="Unassembled WGS sequence"/>
</dbReference>
<feature type="non-terminal residue" evidence="8">
    <location>
        <position position="709"/>
    </location>
</feature>
<evidence type="ECO:0000313" key="9">
    <source>
        <dbReference type="Proteomes" id="UP000533954"/>
    </source>
</evidence>
<dbReference type="AlphaFoldDB" id="A0A7K7VN42"/>
<evidence type="ECO:0000256" key="4">
    <source>
        <dbReference type="ARBA" id="ARBA00022989"/>
    </source>
</evidence>
<feature type="domain" description="TMC" evidence="7">
    <location>
        <begin position="469"/>
        <end position="575"/>
    </location>
</feature>
<dbReference type="PANTHER" id="PTHR23302:SF4">
    <property type="entry name" value="TRANSMEMBRANE CHANNEL-LIKE PROTEIN 6"/>
    <property type="match status" value="1"/>
</dbReference>
<gene>
    <name evidence="8" type="primary">Tmc6</name>
    <name evidence="8" type="ORF">EUDELE_R11053</name>
</gene>
<evidence type="ECO:0000256" key="3">
    <source>
        <dbReference type="ARBA" id="ARBA00022692"/>
    </source>
</evidence>
<feature type="transmembrane region" description="Helical" evidence="6">
    <location>
        <begin position="651"/>
        <end position="669"/>
    </location>
</feature>
<dbReference type="PANTHER" id="PTHR23302">
    <property type="entry name" value="TRANSMEMBRANE CHANNEL-RELATED"/>
    <property type="match status" value="1"/>
</dbReference>
<accession>A0A7K7VN42</accession>
<organism evidence="8 9">
    <name type="scientific">Eudromia elegans</name>
    <name type="common">Elegant crested-tinamou</name>
    <dbReference type="NCBI Taxonomy" id="8805"/>
    <lineage>
        <taxon>Eukaryota</taxon>
        <taxon>Metazoa</taxon>
        <taxon>Chordata</taxon>
        <taxon>Craniata</taxon>
        <taxon>Vertebrata</taxon>
        <taxon>Euteleostomi</taxon>
        <taxon>Archelosauria</taxon>
        <taxon>Archosauria</taxon>
        <taxon>Dinosauria</taxon>
        <taxon>Saurischia</taxon>
        <taxon>Theropoda</taxon>
        <taxon>Coelurosauria</taxon>
        <taxon>Aves</taxon>
        <taxon>Palaeognathae</taxon>
        <taxon>Tinamiformes</taxon>
        <taxon>Tinamidae</taxon>
        <taxon>Eudromia</taxon>
    </lineage>
</organism>
<sequence length="709" mass="79427">SSATLRVLAAMPSRTIGRSRGAIIAQYCNRTARLRLRGGRPSLRQLGLHADADPAAGTLQENRSLLAKELLSLSPGQRGRLLRALPLCLAEKRSLRRELSGQSGFPQDSARRRAPFSPCGLCKYHLILVCRRMGLRHPPRAAPALSPQGCRSLWYGLLSLRLDARPWHGALKRISGHFGSSVLSYFLFLERLLAFNIVLFLLLLGFVVALQAAHPPTPAPSPVPFTGLEILTGAGYFTHSLLYYGYYSNTSLPSGPPGAAAPQPYVLPLAYALTVGACFVLTCVLLLCSMARSFGESYRPGGPAGDGAIKVFCAWDFKVVQRRWAQLQSDNIRTQLKELLAERRSRSCSRSRCRRLQDVAVRLLAWVLVLGTVLGCALAVHRFSEHMHAVSRAPRQREAARLALPLAVTLLCTAVPHMYSALAAWEQRESPMLKVYVAVCRNLLLKSVLLGLLCYQWLSRSGVCSAEVCWETCVGQDLYRFVVMDFVFALLDTIFGELLWRLLLEKKLQRKQRPEFDIARNVLELIYGQTLAWLGVLFSPLLPAVQIAKLLLLFYIKKTSLVQNCQAPSKPWQASHMSTVFLTLLFFPSFLGAAIFFCYAVWSAKPSETCGPFRGSESIYEAGKSWLRWLESSNPKLSWFTWIHQHLLESAAFLFFASGVLLAVIYFNIQVVKGQRRVIRLLRELIANEGEDKIFLIQRLHSIYEQHER</sequence>
<dbReference type="OrthoDB" id="1936208at2759"/>
<name>A0A7K7VN42_EUDEL</name>
<keyword evidence="5 6" id="KW-0472">Membrane</keyword>
<feature type="transmembrane region" description="Helical" evidence="6">
    <location>
        <begin position="435"/>
        <end position="458"/>
    </location>
</feature>
<dbReference type="GO" id="GO:0008381">
    <property type="term" value="F:mechanosensitive monoatomic ion channel activity"/>
    <property type="evidence" value="ECO:0007669"/>
    <property type="project" value="TreeGrafter"/>
</dbReference>
<feature type="transmembrane region" description="Helical" evidence="6">
    <location>
        <begin position="580"/>
        <end position="602"/>
    </location>
</feature>
<feature type="transmembrane region" description="Helical" evidence="6">
    <location>
        <begin position="359"/>
        <end position="380"/>
    </location>
</feature>
<dbReference type="InterPro" id="IPR012496">
    <property type="entry name" value="TMC_dom"/>
</dbReference>
<dbReference type="Pfam" id="PF07810">
    <property type="entry name" value="TMC"/>
    <property type="match status" value="1"/>
</dbReference>
<keyword evidence="9" id="KW-1185">Reference proteome</keyword>
<evidence type="ECO:0000256" key="5">
    <source>
        <dbReference type="ARBA" id="ARBA00023136"/>
    </source>
</evidence>
<reference evidence="8 9" key="1">
    <citation type="submission" date="2019-09" db="EMBL/GenBank/DDBJ databases">
        <title>Bird 10,000 Genomes (B10K) Project - Family phase.</title>
        <authorList>
            <person name="Zhang G."/>
        </authorList>
    </citation>
    <scope>NUCLEOTIDE SEQUENCE [LARGE SCALE GENOMIC DNA]</scope>
    <source>
        <strain evidence="8">B10K-LSUMZ-16893</strain>
    </source>
</reference>
<keyword evidence="3 6" id="KW-0812">Transmembrane</keyword>
<evidence type="ECO:0000256" key="6">
    <source>
        <dbReference type="RuleBase" id="RU310713"/>
    </source>
</evidence>
<keyword evidence="4 6" id="KW-1133">Transmembrane helix</keyword>
<feature type="transmembrane region" description="Helical" evidence="6">
    <location>
        <begin position="266"/>
        <end position="288"/>
    </location>
</feature>
<protein>
    <recommendedName>
        <fullName evidence="6">Transmembrane channel-like protein</fullName>
    </recommendedName>
</protein>
<comment type="subcellular location">
    <subcellularLocation>
        <location evidence="1 6">Membrane</location>
        <topology evidence="1 6">Multi-pass membrane protein</topology>
    </subcellularLocation>
</comment>
<feature type="transmembrane region" description="Helical" evidence="6">
    <location>
        <begin position="478"/>
        <end position="503"/>
    </location>
</feature>
<dbReference type="GO" id="GO:0005886">
    <property type="term" value="C:plasma membrane"/>
    <property type="evidence" value="ECO:0007669"/>
    <property type="project" value="InterPro"/>
</dbReference>
<feature type="transmembrane region" description="Helical" evidence="6">
    <location>
        <begin position="194"/>
        <end position="213"/>
    </location>
</feature>
<evidence type="ECO:0000256" key="1">
    <source>
        <dbReference type="ARBA" id="ARBA00004141"/>
    </source>
</evidence>
<proteinExistence type="inferred from homology"/>
<dbReference type="EMBL" id="VZSX01000244">
    <property type="protein sequence ID" value="NXA42843.1"/>
    <property type="molecule type" value="Genomic_DNA"/>
</dbReference>
<dbReference type="InterPro" id="IPR038900">
    <property type="entry name" value="TMC"/>
</dbReference>